<dbReference type="RefSeq" id="WP_085467591.1">
    <property type="nucleotide sequence ID" value="NZ_FXBL01000004.1"/>
</dbReference>
<dbReference type="CDD" id="cd06223">
    <property type="entry name" value="PRTases_typeI"/>
    <property type="match status" value="1"/>
</dbReference>
<keyword evidence="2" id="KW-0808">Transferase</keyword>
<dbReference type="EMBL" id="FXBL01000004">
    <property type="protein sequence ID" value="SMH39107.1"/>
    <property type="molecule type" value="Genomic_DNA"/>
</dbReference>
<evidence type="ECO:0000313" key="3">
    <source>
        <dbReference type="Proteomes" id="UP000193083"/>
    </source>
</evidence>
<organism evidence="2 3">
    <name type="scientific">Mesorhizobium australicum</name>
    <dbReference type="NCBI Taxonomy" id="536018"/>
    <lineage>
        <taxon>Bacteria</taxon>
        <taxon>Pseudomonadati</taxon>
        <taxon>Pseudomonadota</taxon>
        <taxon>Alphaproteobacteria</taxon>
        <taxon>Hyphomicrobiales</taxon>
        <taxon>Phyllobacteriaceae</taxon>
        <taxon>Mesorhizobium</taxon>
    </lineage>
</organism>
<dbReference type="SUPFAM" id="SSF53271">
    <property type="entry name" value="PRTase-like"/>
    <property type="match status" value="1"/>
</dbReference>
<sequence>MSYKPDDFRPHDFWQEIRPAGGFSRQVRDGLSHLYPASLPDGREIALPIRVLPAGDRAVASLIINQASFAVEDALAEAMAGEARAFAPEVVVGVPTLGLPLAANVARRLGHSRMVALGTSRKFWYDEGLSEPLRSITSPGEGKRIYLDPRMLPLLSGRPFVLVDDVVSTGTSILAVLRMLEKAGLRPSAIIVAMRQGNAWHEALAASPFAEVPVRSAIATPLLSPGSDGMWHPL</sequence>
<keyword evidence="3" id="KW-1185">Reference proteome</keyword>
<dbReference type="InterPro" id="IPR000836">
    <property type="entry name" value="PRTase_dom"/>
</dbReference>
<dbReference type="InterPro" id="IPR029057">
    <property type="entry name" value="PRTase-like"/>
</dbReference>
<reference evidence="2 3" key="1">
    <citation type="submission" date="2017-04" db="EMBL/GenBank/DDBJ databases">
        <authorList>
            <person name="Afonso C.L."/>
            <person name="Miller P.J."/>
            <person name="Scott M.A."/>
            <person name="Spackman E."/>
            <person name="Goraichik I."/>
            <person name="Dimitrov K.M."/>
            <person name="Suarez D.L."/>
            <person name="Swayne D.E."/>
        </authorList>
    </citation>
    <scope>NUCLEOTIDE SEQUENCE [LARGE SCALE GENOMIC DNA]</scope>
    <source>
        <strain evidence="2 3">B5P</strain>
    </source>
</reference>
<name>A0A1X7NME3_9HYPH</name>
<feature type="domain" description="Phosphoribosyltransferase" evidence="1">
    <location>
        <begin position="71"/>
        <end position="195"/>
    </location>
</feature>
<evidence type="ECO:0000259" key="1">
    <source>
        <dbReference type="Pfam" id="PF00156"/>
    </source>
</evidence>
<dbReference type="Proteomes" id="UP000193083">
    <property type="component" value="Unassembled WGS sequence"/>
</dbReference>
<dbReference type="PANTHER" id="PTHR43218">
    <property type="entry name" value="PHOSPHORIBOSYLTRANSFERASE-RELATED"/>
    <property type="match status" value="1"/>
</dbReference>
<gene>
    <name evidence="2" type="ORF">SAMN02982922_2129</name>
</gene>
<accession>A0A1X7NME3</accession>
<dbReference type="GO" id="GO:0016757">
    <property type="term" value="F:glycosyltransferase activity"/>
    <property type="evidence" value="ECO:0007669"/>
    <property type="project" value="UniProtKB-KW"/>
</dbReference>
<dbReference type="NCBIfam" id="NF004689">
    <property type="entry name" value="PRK06031.1"/>
    <property type="match status" value="1"/>
</dbReference>
<dbReference type="PANTHER" id="PTHR43218:SF1">
    <property type="entry name" value="PHOSPHORIBOSYLTRANSFERASE"/>
    <property type="match status" value="1"/>
</dbReference>
<evidence type="ECO:0000313" key="2">
    <source>
        <dbReference type="EMBL" id="SMH39107.1"/>
    </source>
</evidence>
<protein>
    <submittedName>
        <fullName evidence="2">Adenine/guanine phosphoribosyltransferase</fullName>
    </submittedName>
</protein>
<proteinExistence type="predicted"/>
<dbReference type="Gene3D" id="3.40.50.2020">
    <property type="match status" value="1"/>
</dbReference>
<dbReference type="Pfam" id="PF00156">
    <property type="entry name" value="Pribosyltran"/>
    <property type="match status" value="1"/>
</dbReference>
<dbReference type="OrthoDB" id="7060065at2"/>
<keyword evidence="2" id="KW-0328">Glycosyltransferase</keyword>
<dbReference type="AlphaFoldDB" id="A0A1X7NME3"/>